<dbReference type="GO" id="GO:0003677">
    <property type="term" value="F:DNA binding"/>
    <property type="evidence" value="ECO:0007669"/>
    <property type="project" value="UniProtKB-KW"/>
</dbReference>
<dbReference type="Gene3D" id="3.40.190.10">
    <property type="entry name" value="Periplasmic binding protein-like II"/>
    <property type="match status" value="2"/>
</dbReference>
<dbReference type="Gene3D" id="1.10.10.10">
    <property type="entry name" value="Winged helix-like DNA-binding domain superfamily/Winged helix DNA-binding domain"/>
    <property type="match status" value="1"/>
</dbReference>
<comment type="similarity">
    <text evidence="1">Belongs to the LysR transcriptional regulatory family.</text>
</comment>
<dbReference type="Pfam" id="PF00126">
    <property type="entry name" value="HTH_1"/>
    <property type="match status" value="1"/>
</dbReference>
<keyword evidence="8" id="KW-1185">Reference proteome</keyword>
<gene>
    <name evidence="7" type="ORF">BJL86_2589</name>
</gene>
<sequence length="299" mass="32601">MDLDLTRLKMLLELQQRGTVTRVAEVLSYSHSAVSQQLKTLERDTGFRLLERAGRNVRLTTQGQVLADYAGRIFALADEAEAALANSTDDVRGTLRVAGFQTVLAAATPSALDTLSARHPDLRVELTQRDIEEGVKGLASRGFDVVIGEDYPGVPQVPTEGFDVEVLWQDTMHLLFPRKGPYSELPRGLDALREAPLAVDPEAHVMGRWVRDLCRSAGFEPSVRYSTPDPFLQAHLVRGGHALALAPQLIIRDGVDGVDVIDLPGSPRRTLWTAVRAGAETHPAVMAFRQALAEQGPTG</sequence>
<feature type="domain" description="HTH lysR-type" evidence="6">
    <location>
        <begin position="3"/>
        <end position="60"/>
    </location>
</feature>
<proteinExistence type="inferred from homology"/>
<keyword evidence="4" id="KW-0010">Activator</keyword>
<evidence type="ECO:0000256" key="3">
    <source>
        <dbReference type="ARBA" id="ARBA00023125"/>
    </source>
</evidence>
<evidence type="ECO:0000256" key="1">
    <source>
        <dbReference type="ARBA" id="ARBA00009437"/>
    </source>
</evidence>
<dbReference type="GO" id="GO:0032993">
    <property type="term" value="C:protein-DNA complex"/>
    <property type="evidence" value="ECO:0007669"/>
    <property type="project" value="TreeGrafter"/>
</dbReference>
<evidence type="ECO:0000256" key="5">
    <source>
        <dbReference type="ARBA" id="ARBA00023163"/>
    </source>
</evidence>
<dbReference type="RefSeq" id="WP_067475588.1">
    <property type="nucleotide sequence ID" value="NZ_CP015961.1"/>
</dbReference>
<dbReference type="EMBL" id="CP015961">
    <property type="protein sequence ID" value="ANI93349.1"/>
    <property type="molecule type" value="Genomic_DNA"/>
</dbReference>
<evidence type="ECO:0000313" key="8">
    <source>
        <dbReference type="Proteomes" id="UP000186104"/>
    </source>
</evidence>
<evidence type="ECO:0000259" key="6">
    <source>
        <dbReference type="PROSITE" id="PS50931"/>
    </source>
</evidence>
<evidence type="ECO:0000256" key="4">
    <source>
        <dbReference type="ARBA" id="ARBA00023159"/>
    </source>
</evidence>
<dbReference type="PANTHER" id="PTHR30346:SF29">
    <property type="entry name" value="LYSR SUBSTRATE-BINDING"/>
    <property type="match status" value="1"/>
</dbReference>
<dbReference type="GO" id="GO:0003700">
    <property type="term" value="F:DNA-binding transcription factor activity"/>
    <property type="evidence" value="ECO:0007669"/>
    <property type="project" value="InterPro"/>
</dbReference>
<dbReference type="InterPro" id="IPR005119">
    <property type="entry name" value="LysR_subst-bd"/>
</dbReference>
<dbReference type="InterPro" id="IPR000847">
    <property type="entry name" value="LysR_HTH_N"/>
</dbReference>
<dbReference type="InterPro" id="IPR036388">
    <property type="entry name" value="WH-like_DNA-bd_sf"/>
</dbReference>
<dbReference type="Proteomes" id="UP000186104">
    <property type="component" value="Chromosome"/>
</dbReference>
<dbReference type="Pfam" id="PF03466">
    <property type="entry name" value="LysR_substrate"/>
    <property type="match status" value="1"/>
</dbReference>
<dbReference type="KEGG" id="dtm:BJL86_2589"/>
<dbReference type="SUPFAM" id="SSF53850">
    <property type="entry name" value="Periplasmic binding protein-like II"/>
    <property type="match status" value="1"/>
</dbReference>
<evidence type="ECO:0000256" key="2">
    <source>
        <dbReference type="ARBA" id="ARBA00023015"/>
    </source>
</evidence>
<dbReference type="AlphaFoldDB" id="A0A173LNX3"/>
<organism evidence="7 8">
    <name type="scientific">Dietzia timorensis</name>
    <dbReference type="NCBI Taxonomy" id="499555"/>
    <lineage>
        <taxon>Bacteria</taxon>
        <taxon>Bacillati</taxon>
        <taxon>Actinomycetota</taxon>
        <taxon>Actinomycetes</taxon>
        <taxon>Mycobacteriales</taxon>
        <taxon>Dietziaceae</taxon>
        <taxon>Dietzia</taxon>
    </lineage>
</organism>
<dbReference type="PANTHER" id="PTHR30346">
    <property type="entry name" value="TRANSCRIPTIONAL DUAL REGULATOR HCAR-RELATED"/>
    <property type="match status" value="1"/>
</dbReference>
<dbReference type="STRING" id="499555.BJL86_2589"/>
<dbReference type="InterPro" id="IPR036390">
    <property type="entry name" value="WH_DNA-bd_sf"/>
</dbReference>
<keyword evidence="3" id="KW-0238">DNA-binding</keyword>
<dbReference type="PROSITE" id="PS50931">
    <property type="entry name" value="HTH_LYSR"/>
    <property type="match status" value="1"/>
</dbReference>
<name>A0A173LNX3_9ACTN</name>
<keyword evidence="2" id="KW-0805">Transcription regulation</keyword>
<protein>
    <submittedName>
        <fullName evidence="7">HTH-type transcriptional regulator GltC</fullName>
    </submittedName>
</protein>
<dbReference type="SUPFAM" id="SSF46785">
    <property type="entry name" value="Winged helix' DNA-binding domain"/>
    <property type="match status" value="1"/>
</dbReference>
<evidence type="ECO:0000313" key="7">
    <source>
        <dbReference type="EMBL" id="ANI93349.1"/>
    </source>
</evidence>
<reference evidence="7 8" key="1">
    <citation type="submission" date="2016-06" db="EMBL/GenBank/DDBJ databases">
        <title>Complete genome sequence of a saline-alkali tolerant type strain Dietzia timorensis ID05-A0528T.</title>
        <authorList>
            <person name="Wu X."/>
        </authorList>
    </citation>
    <scope>NUCLEOTIDE SEQUENCE [LARGE SCALE GENOMIC DNA]</scope>
    <source>
        <strain evidence="7 8">ID05-A0528</strain>
    </source>
</reference>
<accession>A0A173LNX3</accession>
<dbReference type="OrthoDB" id="9789529at2"/>
<keyword evidence="5" id="KW-0804">Transcription</keyword>